<proteinExistence type="predicted"/>
<reference evidence="1" key="1">
    <citation type="submission" date="2023-03" db="EMBL/GenBank/DDBJ databases">
        <title>Chitinimonas shenzhenensis gen. nov., sp. nov., a novel member of family Burkholderiaceae isolated from activated sludge collected in Shen Zhen, China.</title>
        <authorList>
            <person name="Wang X."/>
        </authorList>
    </citation>
    <scope>NUCLEOTIDE SEQUENCE</scope>
    <source>
        <strain evidence="1">DQS-5</strain>
    </source>
</reference>
<keyword evidence="2" id="KW-1185">Reference proteome</keyword>
<protein>
    <submittedName>
        <fullName evidence="1">DUF4238 domain-containing protein</fullName>
    </submittedName>
</protein>
<gene>
    <name evidence="1" type="ORF">PZA18_10440</name>
</gene>
<evidence type="ECO:0000313" key="1">
    <source>
        <dbReference type="EMBL" id="MDK2124470.1"/>
    </source>
</evidence>
<evidence type="ECO:0000313" key="2">
    <source>
        <dbReference type="Proteomes" id="UP001172778"/>
    </source>
</evidence>
<dbReference type="EMBL" id="JARRAF010000010">
    <property type="protein sequence ID" value="MDK2124470.1"/>
    <property type="molecule type" value="Genomic_DNA"/>
</dbReference>
<comment type="caution">
    <text evidence="1">The sequence shown here is derived from an EMBL/GenBank/DDBJ whole genome shotgun (WGS) entry which is preliminary data.</text>
</comment>
<dbReference type="Proteomes" id="UP001172778">
    <property type="component" value="Unassembled WGS sequence"/>
</dbReference>
<dbReference type="Pfam" id="PF14022">
    <property type="entry name" value="DUF4238"/>
    <property type="match status" value="1"/>
</dbReference>
<dbReference type="InterPro" id="IPR025332">
    <property type="entry name" value="DUF4238"/>
</dbReference>
<organism evidence="1 2">
    <name type="scientific">Parachitinimonas caeni</name>
    <dbReference type="NCBI Taxonomy" id="3031301"/>
    <lineage>
        <taxon>Bacteria</taxon>
        <taxon>Pseudomonadati</taxon>
        <taxon>Pseudomonadota</taxon>
        <taxon>Betaproteobacteria</taxon>
        <taxon>Neisseriales</taxon>
        <taxon>Chitinibacteraceae</taxon>
        <taxon>Parachitinimonas</taxon>
    </lineage>
</organism>
<sequence>MPAYENQHYVPICLLKNWCGSRHTLWRYCWKNGRLVFDPKGPRKVGFKKHTSNYHNLPGRDATEPEQRLGREVDTPASLVLGKLQSCQLQDLSNQDQLTWWKFIASLRARHPCNVDRYFRSRAQKLYEELARPFLDPKYGSWLWDSGRDLNRLEYINQLLRLRNSSLIHWTTTMGKVGGWLFDDMHSQLINTQKPLLLGDYPLVENDLSWDAPMYTGTLPISPYRVFLFSSRAIEWVVSDLDQMTHDINRYTVEDAEAEVYADSADHRDFVERYLRKPPC</sequence>
<accession>A0ABT7DWP0</accession>
<dbReference type="RefSeq" id="WP_284100783.1">
    <property type="nucleotide sequence ID" value="NZ_JARRAF010000010.1"/>
</dbReference>
<name>A0ABT7DWP0_9NEIS</name>